<evidence type="ECO:0000313" key="1">
    <source>
        <dbReference type="EMBL" id="AFC22048.1"/>
    </source>
</evidence>
<dbReference type="Proteomes" id="UP000000456">
    <property type="component" value="Segment"/>
</dbReference>
<reference evidence="1 2" key="1">
    <citation type="submission" date="2011-10" db="EMBL/GenBank/DDBJ databases">
        <authorList>
            <person name="Burke D."/>
        </authorList>
    </citation>
    <scope>NUCLEOTIDE SEQUENCE [LARGE SCALE GENOMIC DNA]</scope>
    <source>
        <strain evidence="1">VB_CsaP_GAP-52</strain>
    </source>
</reference>
<evidence type="ECO:0008006" key="3">
    <source>
        <dbReference type="Google" id="ProtNLM"/>
    </source>
</evidence>
<evidence type="ECO:0000313" key="2">
    <source>
        <dbReference type="Proteomes" id="UP000000456"/>
    </source>
</evidence>
<dbReference type="OrthoDB" id="28109at10239"/>
<dbReference type="RefSeq" id="YP_006987704.1">
    <property type="nucleotide sequence ID" value="NC_019402.1"/>
</dbReference>
<dbReference type="EMBL" id="JN882286">
    <property type="protein sequence ID" value="AFC22048.1"/>
    <property type="molecule type" value="Genomic_DNA"/>
</dbReference>
<protein>
    <recommendedName>
        <fullName evidence="3">HNH endonuclease</fullName>
    </recommendedName>
</protein>
<organism evidence="1 2">
    <name type="scientific">Cronobacter phage vB_CsaP_GAP52</name>
    <dbReference type="NCBI Taxonomy" id="1141137"/>
    <lineage>
        <taxon>Viruses</taxon>
        <taxon>Duplodnaviria</taxon>
        <taxon>Heunggongvirae</taxon>
        <taxon>Uroviricota</taxon>
        <taxon>Caudoviricetes</taxon>
        <taxon>Grimontviridae</taxon>
        <taxon>Crifsvirus</taxon>
        <taxon>Crifsvirus GAP52</taxon>
    </lineage>
</organism>
<accession>K4F7F8</accession>
<gene>
    <name evidence="1" type="ORF">GAP52_055A</name>
</gene>
<proteinExistence type="predicted"/>
<dbReference type="GeneID" id="13994369"/>
<keyword evidence="2" id="KW-1185">Reference proteome</keyword>
<sequence>MMAITINSLVPCGLSVKVRKPVKQCETCGGEFEARTNNQRFCCESCRYKSHANTAKRISQIKDRRQRQLKFIRRVKTFYGCSLCGYRGHYAALQFDHLDPSLKSFEMGQAHTRGMPQIKEEMRKCRILCANCHSIHTFNQNQGG</sequence>
<name>K4F7F8_9CAUD</name>
<dbReference type="KEGG" id="vg:13994369"/>